<protein>
    <recommendedName>
        <fullName evidence="6">Glutathione S-transferase</fullName>
    </recommendedName>
</protein>
<dbReference type="CDD" id="cd03048">
    <property type="entry name" value="GST_N_Ure2p_like"/>
    <property type="match status" value="1"/>
</dbReference>
<dbReference type="SFLD" id="SFLDS00019">
    <property type="entry name" value="Glutathione_Transferase_(cytos"/>
    <property type="match status" value="1"/>
</dbReference>
<dbReference type="PANTHER" id="PTHR44051">
    <property type="entry name" value="GLUTATHIONE S-TRANSFERASE-RELATED"/>
    <property type="match status" value="1"/>
</dbReference>
<dbReference type="InterPro" id="IPR040079">
    <property type="entry name" value="Glutathione_S-Trfase"/>
</dbReference>
<dbReference type="Pfam" id="PF00043">
    <property type="entry name" value="GST_C"/>
    <property type="match status" value="1"/>
</dbReference>
<evidence type="ECO:0000259" key="2">
    <source>
        <dbReference type="PROSITE" id="PS50404"/>
    </source>
</evidence>
<dbReference type="SUPFAM" id="SSF52833">
    <property type="entry name" value="Thioredoxin-like"/>
    <property type="match status" value="1"/>
</dbReference>
<dbReference type="InterPro" id="IPR004045">
    <property type="entry name" value="Glutathione_S-Trfase_N"/>
</dbReference>
<dbReference type="PROSITE" id="PS50404">
    <property type="entry name" value="GST_NTER"/>
    <property type="match status" value="1"/>
</dbReference>
<evidence type="ECO:0000313" key="5">
    <source>
        <dbReference type="Proteomes" id="UP001313282"/>
    </source>
</evidence>
<dbReference type="InterPro" id="IPR010987">
    <property type="entry name" value="Glutathione-S-Trfase_C-like"/>
</dbReference>
<gene>
    <name evidence="4" type="ORF">TWF718_003339</name>
</gene>
<dbReference type="InterPro" id="IPR036249">
    <property type="entry name" value="Thioredoxin-like_sf"/>
</dbReference>
<dbReference type="Gene3D" id="3.40.30.10">
    <property type="entry name" value="Glutaredoxin"/>
    <property type="match status" value="1"/>
</dbReference>
<dbReference type="Proteomes" id="UP001313282">
    <property type="component" value="Unassembled WGS sequence"/>
</dbReference>
<dbReference type="InterPro" id="IPR004046">
    <property type="entry name" value="GST_C"/>
</dbReference>
<proteinExistence type="inferred from homology"/>
<dbReference type="SUPFAM" id="SSF47616">
    <property type="entry name" value="GST C-terminal domain-like"/>
    <property type="match status" value="1"/>
</dbReference>
<accession>A0AAN8MEH9</accession>
<comment type="caution">
    <text evidence="4">The sequence shown here is derived from an EMBL/GenBank/DDBJ whole genome shotgun (WGS) entry which is preliminary data.</text>
</comment>
<reference evidence="4 5" key="1">
    <citation type="submission" date="2019-10" db="EMBL/GenBank/DDBJ databases">
        <authorList>
            <person name="Palmer J.M."/>
        </authorList>
    </citation>
    <scope>NUCLEOTIDE SEQUENCE [LARGE SCALE GENOMIC DNA]</scope>
    <source>
        <strain evidence="4 5">TWF718</strain>
    </source>
</reference>
<name>A0AAN8MEH9_9PEZI</name>
<dbReference type="PANTHER" id="PTHR44051:SF8">
    <property type="entry name" value="GLUTATHIONE S-TRANSFERASE GSTA"/>
    <property type="match status" value="1"/>
</dbReference>
<dbReference type="SFLD" id="SFLDG01151">
    <property type="entry name" value="Main.2:_Nu-like"/>
    <property type="match status" value="1"/>
</dbReference>
<sequence>MSKTPELTLYTNQTPNGVKISIALTLLSLPYKIHTISLPDHEQKSPWFTAINPNGRIPALTDHSPPSSPSTPIHIMESGAILLYLASTYDTTHKISYEHGTPEYWETIQWLFWQNAGLGPMQGQANHFVRYSPMEIQYGKDRYINETRRLYSVLEKRLEDQEALKGSKWVVGDHISIADITIFGWAIFAEWAGVELDEFRRVREWREMMEKFEGVEEGRNVPEPSGLRGVMGDKEKMEEYAQGSRKWILEGMKRDAERK</sequence>
<evidence type="ECO:0008006" key="6">
    <source>
        <dbReference type="Google" id="ProtNLM"/>
    </source>
</evidence>
<dbReference type="EMBL" id="JAVHNR010000012">
    <property type="protein sequence ID" value="KAK6329912.1"/>
    <property type="molecule type" value="Genomic_DNA"/>
</dbReference>
<dbReference type="Gene3D" id="1.20.1050.10">
    <property type="match status" value="1"/>
</dbReference>
<keyword evidence="5" id="KW-1185">Reference proteome</keyword>
<organism evidence="4 5">
    <name type="scientific">Orbilia javanica</name>
    <dbReference type="NCBI Taxonomy" id="47235"/>
    <lineage>
        <taxon>Eukaryota</taxon>
        <taxon>Fungi</taxon>
        <taxon>Dikarya</taxon>
        <taxon>Ascomycota</taxon>
        <taxon>Pezizomycotina</taxon>
        <taxon>Orbiliomycetes</taxon>
        <taxon>Orbiliales</taxon>
        <taxon>Orbiliaceae</taxon>
        <taxon>Orbilia</taxon>
    </lineage>
</organism>
<feature type="domain" description="GST C-terminal" evidence="3">
    <location>
        <begin position="100"/>
        <end position="240"/>
    </location>
</feature>
<evidence type="ECO:0000259" key="3">
    <source>
        <dbReference type="PROSITE" id="PS50405"/>
    </source>
</evidence>
<feature type="domain" description="GST N-terminal" evidence="2">
    <location>
        <begin position="4"/>
        <end position="93"/>
    </location>
</feature>
<evidence type="ECO:0000313" key="4">
    <source>
        <dbReference type="EMBL" id="KAK6329912.1"/>
    </source>
</evidence>
<dbReference type="AlphaFoldDB" id="A0AAN8MEH9"/>
<dbReference type="InterPro" id="IPR036282">
    <property type="entry name" value="Glutathione-S-Trfase_C_sf"/>
</dbReference>
<comment type="similarity">
    <text evidence="1">Belongs to the GST superfamily.</text>
</comment>
<dbReference type="PROSITE" id="PS50405">
    <property type="entry name" value="GST_CTER"/>
    <property type="match status" value="1"/>
</dbReference>
<evidence type="ECO:0000256" key="1">
    <source>
        <dbReference type="ARBA" id="ARBA00007409"/>
    </source>
</evidence>
<dbReference type="SFLD" id="SFLDG00358">
    <property type="entry name" value="Main_(cytGST)"/>
    <property type="match status" value="1"/>
</dbReference>
<dbReference type="Pfam" id="PF13409">
    <property type="entry name" value="GST_N_2"/>
    <property type="match status" value="1"/>
</dbReference>